<gene>
    <name evidence="2" type="ORF">E2C01_033437</name>
</gene>
<name>A0A5B7F2F7_PORTR</name>
<comment type="caution">
    <text evidence="2">The sequence shown here is derived from an EMBL/GenBank/DDBJ whole genome shotgun (WGS) entry which is preliminary data.</text>
</comment>
<keyword evidence="3" id="KW-1185">Reference proteome</keyword>
<dbReference type="Proteomes" id="UP000324222">
    <property type="component" value="Unassembled WGS sequence"/>
</dbReference>
<accession>A0A5B7F2F7</accession>
<reference evidence="2 3" key="1">
    <citation type="submission" date="2019-05" db="EMBL/GenBank/DDBJ databases">
        <title>Another draft genome of Portunus trituberculatus and its Hox gene families provides insights of decapod evolution.</title>
        <authorList>
            <person name="Jeong J.-H."/>
            <person name="Song I."/>
            <person name="Kim S."/>
            <person name="Choi T."/>
            <person name="Kim D."/>
            <person name="Ryu S."/>
            <person name="Kim W."/>
        </authorList>
    </citation>
    <scope>NUCLEOTIDE SEQUENCE [LARGE SCALE GENOMIC DNA]</scope>
    <source>
        <tissue evidence="2">Muscle</tissue>
    </source>
</reference>
<feature type="region of interest" description="Disordered" evidence="1">
    <location>
        <begin position="32"/>
        <end position="60"/>
    </location>
</feature>
<proteinExistence type="predicted"/>
<feature type="compositionally biased region" description="Basic and acidic residues" evidence="1">
    <location>
        <begin position="41"/>
        <end position="60"/>
    </location>
</feature>
<evidence type="ECO:0000313" key="3">
    <source>
        <dbReference type="Proteomes" id="UP000324222"/>
    </source>
</evidence>
<dbReference type="EMBL" id="VSRR010004508">
    <property type="protein sequence ID" value="MPC39885.1"/>
    <property type="molecule type" value="Genomic_DNA"/>
</dbReference>
<protein>
    <submittedName>
        <fullName evidence="2">Uncharacterized protein</fullName>
    </submittedName>
</protein>
<evidence type="ECO:0000313" key="2">
    <source>
        <dbReference type="EMBL" id="MPC39885.1"/>
    </source>
</evidence>
<evidence type="ECO:0000256" key="1">
    <source>
        <dbReference type="SAM" id="MobiDB-lite"/>
    </source>
</evidence>
<dbReference type="AlphaFoldDB" id="A0A5B7F2F7"/>
<organism evidence="2 3">
    <name type="scientific">Portunus trituberculatus</name>
    <name type="common">Swimming crab</name>
    <name type="synonym">Neptunus trituberculatus</name>
    <dbReference type="NCBI Taxonomy" id="210409"/>
    <lineage>
        <taxon>Eukaryota</taxon>
        <taxon>Metazoa</taxon>
        <taxon>Ecdysozoa</taxon>
        <taxon>Arthropoda</taxon>
        <taxon>Crustacea</taxon>
        <taxon>Multicrustacea</taxon>
        <taxon>Malacostraca</taxon>
        <taxon>Eumalacostraca</taxon>
        <taxon>Eucarida</taxon>
        <taxon>Decapoda</taxon>
        <taxon>Pleocyemata</taxon>
        <taxon>Brachyura</taxon>
        <taxon>Eubrachyura</taxon>
        <taxon>Portunoidea</taxon>
        <taxon>Portunidae</taxon>
        <taxon>Portuninae</taxon>
        <taxon>Portunus</taxon>
    </lineage>
</organism>
<sequence>MARAVRWISLFRSFPHRCRRRRTAPCPWLRSLDNSSSCPRKRGDDRGGGGGRMRERREVKNTVGAVRVKFPLSLKVRKPPALPLTWYLALTTT</sequence>